<organism evidence="1 2">
    <name type="scientific">Aplosporella prunicola CBS 121167</name>
    <dbReference type="NCBI Taxonomy" id="1176127"/>
    <lineage>
        <taxon>Eukaryota</taxon>
        <taxon>Fungi</taxon>
        <taxon>Dikarya</taxon>
        <taxon>Ascomycota</taxon>
        <taxon>Pezizomycotina</taxon>
        <taxon>Dothideomycetes</taxon>
        <taxon>Dothideomycetes incertae sedis</taxon>
        <taxon>Botryosphaeriales</taxon>
        <taxon>Aplosporellaceae</taxon>
        <taxon>Aplosporella</taxon>
    </lineage>
</organism>
<dbReference type="Proteomes" id="UP000799438">
    <property type="component" value="Unassembled WGS sequence"/>
</dbReference>
<reference evidence="1" key="1">
    <citation type="journal article" date="2020" name="Stud. Mycol.">
        <title>101 Dothideomycetes genomes: a test case for predicting lifestyles and emergence of pathogens.</title>
        <authorList>
            <person name="Haridas S."/>
            <person name="Albert R."/>
            <person name="Binder M."/>
            <person name="Bloem J."/>
            <person name="Labutti K."/>
            <person name="Salamov A."/>
            <person name="Andreopoulos B."/>
            <person name="Baker S."/>
            <person name="Barry K."/>
            <person name="Bills G."/>
            <person name="Bluhm B."/>
            <person name="Cannon C."/>
            <person name="Castanera R."/>
            <person name="Culley D."/>
            <person name="Daum C."/>
            <person name="Ezra D."/>
            <person name="Gonzalez J."/>
            <person name="Henrissat B."/>
            <person name="Kuo A."/>
            <person name="Liang C."/>
            <person name="Lipzen A."/>
            <person name="Lutzoni F."/>
            <person name="Magnuson J."/>
            <person name="Mondo S."/>
            <person name="Nolan M."/>
            <person name="Ohm R."/>
            <person name="Pangilinan J."/>
            <person name="Park H.-J."/>
            <person name="Ramirez L."/>
            <person name="Alfaro M."/>
            <person name="Sun H."/>
            <person name="Tritt A."/>
            <person name="Yoshinaga Y."/>
            <person name="Zwiers L.-H."/>
            <person name="Turgeon B."/>
            <person name="Goodwin S."/>
            <person name="Spatafora J."/>
            <person name="Crous P."/>
            <person name="Grigoriev I."/>
        </authorList>
    </citation>
    <scope>NUCLEOTIDE SEQUENCE</scope>
    <source>
        <strain evidence="1">CBS 121167</strain>
    </source>
</reference>
<proteinExistence type="predicted"/>
<dbReference type="RefSeq" id="XP_033393500.1">
    <property type="nucleotide sequence ID" value="XM_033541163.1"/>
</dbReference>
<evidence type="ECO:0000313" key="1">
    <source>
        <dbReference type="EMBL" id="KAF2137785.1"/>
    </source>
</evidence>
<name>A0A6A6B3F0_9PEZI</name>
<gene>
    <name evidence="1" type="ORF">K452DRAFT_291356</name>
</gene>
<dbReference type="AlphaFoldDB" id="A0A6A6B3F0"/>
<sequence>MPVWALEIEGDQWLLYTVHAVPEPCGKGFSVEFVGPQCIGNTYDVEDVYTLLRSLLAVASWGQSVYRPWFEEKILALYEGQAEIYVECITYT</sequence>
<protein>
    <submittedName>
        <fullName evidence="1">Uncharacterized protein</fullName>
    </submittedName>
</protein>
<dbReference type="GeneID" id="54298659"/>
<accession>A0A6A6B3F0</accession>
<evidence type="ECO:0000313" key="2">
    <source>
        <dbReference type="Proteomes" id="UP000799438"/>
    </source>
</evidence>
<keyword evidence="2" id="KW-1185">Reference proteome</keyword>
<dbReference type="EMBL" id="ML995500">
    <property type="protein sequence ID" value="KAF2137785.1"/>
    <property type="molecule type" value="Genomic_DNA"/>
</dbReference>
<dbReference type="OrthoDB" id="4161186at2759"/>